<dbReference type="InParanoid" id="A0A165CDK1"/>
<gene>
    <name evidence="1" type="ORF">EXIGLDRAFT_349791</name>
</gene>
<keyword evidence="2" id="KW-1185">Reference proteome</keyword>
<accession>A0A165CDK1</accession>
<sequence length="179" mass="18555">MSATDAPLTPESGVPLAAATTQPDAATAVPISIPDSFVDKCFIPYDKSVLPSINDVPVVVGATPVDVADAPTVVDDQCPGSIVLAPGLLAAARSMLDDEFTAAEAAKAARDLEPPQTLKFSALCGAHLDAPLAVDAAARYLAHCLRADLVTLDPDYLGSGLLGSDFAAALWHLYEQHYQ</sequence>
<dbReference type="AlphaFoldDB" id="A0A165CDK1"/>
<dbReference type="Proteomes" id="UP000077266">
    <property type="component" value="Unassembled WGS sequence"/>
</dbReference>
<evidence type="ECO:0000313" key="2">
    <source>
        <dbReference type="Proteomes" id="UP000077266"/>
    </source>
</evidence>
<name>A0A165CDK1_EXIGL</name>
<evidence type="ECO:0000313" key="1">
    <source>
        <dbReference type="EMBL" id="KZV82275.1"/>
    </source>
</evidence>
<organism evidence="1 2">
    <name type="scientific">Exidia glandulosa HHB12029</name>
    <dbReference type="NCBI Taxonomy" id="1314781"/>
    <lineage>
        <taxon>Eukaryota</taxon>
        <taxon>Fungi</taxon>
        <taxon>Dikarya</taxon>
        <taxon>Basidiomycota</taxon>
        <taxon>Agaricomycotina</taxon>
        <taxon>Agaricomycetes</taxon>
        <taxon>Auriculariales</taxon>
        <taxon>Exidiaceae</taxon>
        <taxon>Exidia</taxon>
    </lineage>
</organism>
<dbReference type="EMBL" id="KV426334">
    <property type="protein sequence ID" value="KZV82275.1"/>
    <property type="molecule type" value="Genomic_DNA"/>
</dbReference>
<proteinExistence type="predicted"/>
<reference evidence="1 2" key="1">
    <citation type="journal article" date="2016" name="Mol. Biol. Evol.">
        <title>Comparative Genomics of Early-Diverging Mushroom-Forming Fungi Provides Insights into the Origins of Lignocellulose Decay Capabilities.</title>
        <authorList>
            <person name="Nagy L.G."/>
            <person name="Riley R."/>
            <person name="Tritt A."/>
            <person name="Adam C."/>
            <person name="Daum C."/>
            <person name="Floudas D."/>
            <person name="Sun H."/>
            <person name="Yadav J.S."/>
            <person name="Pangilinan J."/>
            <person name="Larsson K.H."/>
            <person name="Matsuura K."/>
            <person name="Barry K."/>
            <person name="Labutti K."/>
            <person name="Kuo R."/>
            <person name="Ohm R.A."/>
            <person name="Bhattacharya S.S."/>
            <person name="Shirouzu T."/>
            <person name="Yoshinaga Y."/>
            <person name="Martin F.M."/>
            <person name="Grigoriev I.V."/>
            <person name="Hibbett D.S."/>
        </authorList>
    </citation>
    <scope>NUCLEOTIDE SEQUENCE [LARGE SCALE GENOMIC DNA]</scope>
    <source>
        <strain evidence="1 2">HHB12029</strain>
    </source>
</reference>
<feature type="non-terminal residue" evidence="1">
    <location>
        <position position="179"/>
    </location>
</feature>
<protein>
    <submittedName>
        <fullName evidence="1">Uncharacterized protein</fullName>
    </submittedName>
</protein>